<dbReference type="RefSeq" id="WP_005000096.1">
    <property type="nucleotide sequence ID" value="NZ_CH672427.1"/>
</dbReference>
<keyword evidence="3" id="KW-1185">Reference proteome</keyword>
<proteinExistence type="predicted"/>
<accession>A4BPY4</accession>
<feature type="domain" description="DUF6316" evidence="1">
    <location>
        <begin position="4"/>
        <end position="54"/>
    </location>
</feature>
<evidence type="ECO:0000259" key="1">
    <source>
        <dbReference type="Pfam" id="PF19837"/>
    </source>
</evidence>
<dbReference type="AlphaFoldDB" id="A4BPY4"/>
<dbReference type="HOGENOM" id="CLU_2826731_0_0_6"/>
<dbReference type="Pfam" id="PF19837">
    <property type="entry name" value="DUF6316"/>
    <property type="match status" value="1"/>
</dbReference>
<dbReference type="InterPro" id="IPR045630">
    <property type="entry name" value="DUF6316"/>
</dbReference>
<evidence type="ECO:0000313" key="3">
    <source>
        <dbReference type="Proteomes" id="UP000003374"/>
    </source>
</evidence>
<protein>
    <recommendedName>
        <fullName evidence="1">DUF6316 domain-containing protein</fullName>
    </recommendedName>
</protein>
<evidence type="ECO:0000313" key="2">
    <source>
        <dbReference type="EMBL" id="EAR22139.1"/>
    </source>
</evidence>
<organism evidence="2 3">
    <name type="scientific">Nitrococcus mobilis Nb-231</name>
    <dbReference type="NCBI Taxonomy" id="314278"/>
    <lineage>
        <taxon>Bacteria</taxon>
        <taxon>Pseudomonadati</taxon>
        <taxon>Pseudomonadota</taxon>
        <taxon>Gammaproteobacteria</taxon>
        <taxon>Chromatiales</taxon>
        <taxon>Ectothiorhodospiraceae</taxon>
        <taxon>Nitrococcus</taxon>
    </lineage>
</organism>
<dbReference type="EMBL" id="AAOF01000004">
    <property type="protein sequence ID" value="EAR22139.1"/>
    <property type="molecule type" value="Genomic_DNA"/>
</dbReference>
<dbReference type="Proteomes" id="UP000003374">
    <property type="component" value="Unassembled WGS sequence"/>
</dbReference>
<name>A4BPY4_9GAMM</name>
<reference evidence="2 3" key="1">
    <citation type="submission" date="2006-02" db="EMBL/GenBank/DDBJ databases">
        <authorList>
            <person name="Waterbury J."/>
            <person name="Ferriera S."/>
            <person name="Johnson J."/>
            <person name="Kravitz S."/>
            <person name="Halpern A."/>
            <person name="Remington K."/>
            <person name="Beeson K."/>
            <person name="Tran B."/>
            <person name="Rogers Y.-H."/>
            <person name="Friedman R."/>
            <person name="Venter J.C."/>
        </authorList>
    </citation>
    <scope>NUCLEOTIDE SEQUENCE [LARGE SCALE GENOMIC DNA]</scope>
    <source>
        <strain evidence="2 3">Nb-231</strain>
    </source>
</reference>
<comment type="caution">
    <text evidence="2">The sequence shown here is derived from an EMBL/GenBank/DDBJ whole genome shotgun (WGS) entry which is preliminary data.</text>
</comment>
<sequence length="66" mass="7828">MLHRRRGENGPVPYRNGRFHCINQQWFFATREQRLVGPYRDQDEAQAALENWLAPAITNRINRFGS</sequence>
<dbReference type="OrthoDB" id="6199386at2"/>
<gene>
    <name evidence="2" type="ORF">NB231_04500</name>
</gene>